<accession>A0AAV4T659</accession>
<sequence>MRVELSVPLCIRPSPMGLHPFHPLKFHNAAAACTGEASLLRPSFTIKDKHSFIFKYYIDIEAHVCAFNNINMVECETSWSSGSLLLSQWLHFPECRWQHLRFVISFRGYFRANKDCASS</sequence>
<gene>
    <name evidence="1" type="ORF">CEXT_651081</name>
</gene>
<proteinExistence type="predicted"/>
<keyword evidence="2" id="KW-1185">Reference proteome</keyword>
<evidence type="ECO:0000313" key="2">
    <source>
        <dbReference type="Proteomes" id="UP001054945"/>
    </source>
</evidence>
<dbReference type="EMBL" id="BPLR01010677">
    <property type="protein sequence ID" value="GIY40927.1"/>
    <property type="molecule type" value="Genomic_DNA"/>
</dbReference>
<protein>
    <submittedName>
        <fullName evidence="1">Uncharacterized protein</fullName>
    </submittedName>
</protein>
<comment type="caution">
    <text evidence="1">The sequence shown here is derived from an EMBL/GenBank/DDBJ whole genome shotgun (WGS) entry which is preliminary data.</text>
</comment>
<name>A0AAV4T659_CAEEX</name>
<evidence type="ECO:0000313" key="1">
    <source>
        <dbReference type="EMBL" id="GIY40927.1"/>
    </source>
</evidence>
<dbReference type="Proteomes" id="UP001054945">
    <property type="component" value="Unassembled WGS sequence"/>
</dbReference>
<reference evidence="1 2" key="1">
    <citation type="submission" date="2021-06" db="EMBL/GenBank/DDBJ databases">
        <title>Caerostris extrusa draft genome.</title>
        <authorList>
            <person name="Kono N."/>
            <person name="Arakawa K."/>
        </authorList>
    </citation>
    <scope>NUCLEOTIDE SEQUENCE [LARGE SCALE GENOMIC DNA]</scope>
</reference>
<organism evidence="1 2">
    <name type="scientific">Caerostris extrusa</name>
    <name type="common">Bark spider</name>
    <name type="synonym">Caerostris bankana</name>
    <dbReference type="NCBI Taxonomy" id="172846"/>
    <lineage>
        <taxon>Eukaryota</taxon>
        <taxon>Metazoa</taxon>
        <taxon>Ecdysozoa</taxon>
        <taxon>Arthropoda</taxon>
        <taxon>Chelicerata</taxon>
        <taxon>Arachnida</taxon>
        <taxon>Araneae</taxon>
        <taxon>Araneomorphae</taxon>
        <taxon>Entelegynae</taxon>
        <taxon>Araneoidea</taxon>
        <taxon>Araneidae</taxon>
        <taxon>Caerostris</taxon>
    </lineage>
</organism>
<dbReference type="AlphaFoldDB" id="A0AAV4T659"/>